<comment type="cofactor">
    <cofactor evidence="2">
        <name>Zn(2+)</name>
        <dbReference type="ChEBI" id="CHEBI:29105"/>
    </cofactor>
</comment>
<comment type="catalytic activity">
    <reaction evidence="1 11">
        <text>a phosphate monoester + H2O = an alcohol + phosphate</text>
        <dbReference type="Rhea" id="RHEA:15017"/>
        <dbReference type="ChEBI" id="CHEBI:15377"/>
        <dbReference type="ChEBI" id="CHEBI:30879"/>
        <dbReference type="ChEBI" id="CHEBI:43474"/>
        <dbReference type="ChEBI" id="CHEBI:67140"/>
        <dbReference type="EC" id="3.1.3.2"/>
    </reaction>
</comment>
<dbReference type="EnsemblPlants" id="Kaladp0091s0042.1.v1.1">
    <property type="protein sequence ID" value="Kaladp0091s0042.1.v1.1"/>
    <property type="gene ID" value="Kaladp0091s0042.v1.1"/>
</dbReference>
<comment type="similarity">
    <text evidence="4 11">Belongs to the metallophosphoesterase superfamily. Purple acid phosphatase family.</text>
</comment>
<sequence>MLDSVVLSCSLLGLFLHVVEFTDGGITSSFVRSVDYSLDMPLNSDVFRPPPGYNAPQQVHITQGDHEGRGLIVSWVTPDSPGSNTVYYWVEGSKKKKYVEGIVLTYKYFRYTSGYIHHCTLKNLEFDTTYYYQLGLGDGNFSRTFTFTTPPSPGPDVPYTFGIIGDLGQTFDSNRTLAHYQKNPAKGQTLLFVGDLSYADNYPFHDNVRWDTWGRFTEGSAAYQPWIWTAGNHELDFAPHLGEHKPFIPYKSRYHVPFEASGSTSPLWYSIKRASAYIIVMSSYSAFGKYTPQYEWLEKEWAKVNRTQTPWLLVLMHCPLYNSYADTYMEGETMRVMYEPWFVEHKVDVVFAGHVHAYERSERASNIAYNITNGLCDPIKDESAPIYVTIGDGGNLEGLVTEMTEPQPTYSAYREASFGHGIFDIKNRTHAFFSWHRNEDGYAIVADSKWLLNRFWKPSEVPPLASA</sequence>
<dbReference type="Pfam" id="PF00149">
    <property type="entry name" value="Metallophos"/>
    <property type="match status" value="1"/>
</dbReference>
<evidence type="ECO:0000256" key="6">
    <source>
        <dbReference type="ARBA" id="ARBA00022729"/>
    </source>
</evidence>
<dbReference type="InterPro" id="IPR004843">
    <property type="entry name" value="Calcineurin-like_PHP"/>
</dbReference>
<dbReference type="GO" id="GO:0003993">
    <property type="term" value="F:acid phosphatase activity"/>
    <property type="evidence" value="ECO:0007669"/>
    <property type="project" value="UniProtKB-EC"/>
</dbReference>
<proteinExistence type="inferred from homology"/>
<dbReference type="Gramene" id="Kaladp0091s0042.1.v1.1">
    <property type="protein sequence ID" value="Kaladp0091s0042.1.v1.1"/>
    <property type="gene ID" value="Kaladp0091s0042.v1.1"/>
</dbReference>
<dbReference type="OMA" id="AYFNWNR"/>
<dbReference type="Pfam" id="PF14008">
    <property type="entry name" value="Metallophos_C"/>
    <property type="match status" value="1"/>
</dbReference>
<dbReference type="PROSITE" id="PS50853">
    <property type="entry name" value="FN3"/>
    <property type="match status" value="1"/>
</dbReference>
<evidence type="ECO:0000256" key="8">
    <source>
        <dbReference type="ARBA" id="ARBA00022833"/>
    </source>
</evidence>
<evidence type="ECO:0000313" key="14">
    <source>
        <dbReference type="Proteomes" id="UP000594263"/>
    </source>
</evidence>
<dbReference type="PANTHER" id="PTHR22953:SF35">
    <property type="entry name" value="FE(3+)-ZN(2+) PURPLE ACID PHOSPHATASE 12"/>
    <property type="match status" value="1"/>
</dbReference>
<evidence type="ECO:0000256" key="2">
    <source>
        <dbReference type="ARBA" id="ARBA00001947"/>
    </source>
</evidence>
<evidence type="ECO:0000259" key="12">
    <source>
        <dbReference type="PROSITE" id="PS50853"/>
    </source>
</evidence>
<dbReference type="InterPro" id="IPR041792">
    <property type="entry name" value="MPP_PAP"/>
</dbReference>
<evidence type="ECO:0000256" key="3">
    <source>
        <dbReference type="ARBA" id="ARBA00001962"/>
    </source>
</evidence>
<dbReference type="Proteomes" id="UP000594263">
    <property type="component" value="Unplaced"/>
</dbReference>
<keyword evidence="7 11" id="KW-0378">Hydrolase</keyword>
<dbReference type="AlphaFoldDB" id="A0A7N0UXC0"/>
<dbReference type="InterPro" id="IPR003961">
    <property type="entry name" value="FN3_dom"/>
</dbReference>
<dbReference type="InterPro" id="IPR029052">
    <property type="entry name" value="Metallo-depent_PP-like"/>
</dbReference>
<feature type="chain" id="PRO_5029948218" description="Purple acid phosphatase" evidence="11">
    <location>
        <begin position="22"/>
        <end position="467"/>
    </location>
</feature>
<accession>A0A7N0UXC0</accession>
<evidence type="ECO:0000256" key="4">
    <source>
        <dbReference type="ARBA" id="ARBA00008723"/>
    </source>
</evidence>
<feature type="domain" description="Fibronectin type-III" evidence="12">
    <location>
        <begin position="55"/>
        <end position="152"/>
    </location>
</feature>
<dbReference type="GO" id="GO:0046872">
    <property type="term" value="F:metal ion binding"/>
    <property type="evidence" value="ECO:0007669"/>
    <property type="project" value="UniProtKB-KW"/>
</dbReference>
<evidence type="ECO:0000256" key="5">
    <source>
        <dbReference type="ARBA" id="ARBA00022723"/>
    </source>
</evidence>
<keyword evidence="6 11" id="KW-0732">Signal</keyword>
<dbReference type="InterPro" id="IPR015914">
    <property type="entry name" value="PAPs_N"/>
</dbReference>
<evidence type="ECO:0000256" key="7">
    <source>
        <dbReference type="ARBA" id="ARBA00022801"/>
    </source>
</evidence>
<organism evidence="13 14">
    <name type="scientific">Kalanchoe fedtschenkoi</name>
    <name type="common">Lavender scallops</name>
    <name type="synonym">South American air plant</name>
    <dbReference type="NCBI Taxonomy" id="63787"/>
    <lineage>
        <taxon>Eukaryota</taxon>
        <taxon>Viridiplantae</taxon>
        <taxon>Streptophyta</taxon>
        <taxon>Embryophyta</taxon>
        <taxon>Tracheophyta</taxon>
        <taxon>Spermatophyta</taxon>
        <taxon>Magnoliopsida</taxon>
        <taxon>eudicotyledons</taxon>
        <taxon>Gunneridae</taxon>
        <taxon>Pentapetalae</taxon>
        <taxon>Saxifragales</taxon>
        <taxon>Crassulaceae</taxon>
        <taxon>Kalanchoe</taxon>
    </lineage>
</organism>
<dbReference type="FunFam" id="3.60.21.10:FF:000034">
    <property type="entry name" value="Fe(3+)-Zn(2+) purple acid phosphatase"/>
    <property type="match status" value="1"/>
</dbReference>
<keyword evidence="5" id="KW-0479">Metal-binding</keyword>
<dbReference type="CDD" id="cd00839">
    <property type="entry name" value="MPP_PAPs"/>
    <property type="match status" value="1"/>
</dbReference>
<evidence type="ECO:0000256" key="1">
    <source>
        <dbReference type="ARBA" id="ARBA00000032"/>
    </source>
</evidence>
<protein>
    <recommendedName>
        <fullName evidence="11">Purple acid phosphatase</fullName>
        <ecNumber evidence="11">3.1.3.2</ecNumber>
    </recommendedName>
</protein>
<dbReference type="CDD" id="cd00063">
    <property type="entry name" value="FN3"/>
    <property type="match status" value="1"/>
</dbReference>
<dbReference type="PANTHER" id="PTHR22953">
    <property type="entry name" value="ACID PHOSPHATASE RELATED"/>
    <property type="match status" value="1"/>
</dbReference>
<dbReference type="Gene3D" id="2.60.40.380">
    <property type="entry name" value="Purple acid phosphatase-like, N-terminal"/>
    <property type="match status" value="1"/>
</dbReference>
<feature type="signal peptide" evidence="11">
    <location>
        <begin position="1"/>
        <end position="21"/>
    </location>
</feature>
<dbReference type="SUPFAM" id="SSF49363">
    <property type="entry name" value="Purple acid phosphatase, N-terminal domain"/>
    <property type="match status" value="1"/>
</dbReference>
<dbReference type="SUPFAM" id="SSF56300">
    <property type="entry name" value="Metallo-dependent phosphatases"/>
    <property type="match status" value="1"/>
</dbReference>
<dbReference type="Pfam" id="PF16656">
    <property type="entry name" value="Pur_ac_phosph_N"/>
    <property type="match status" value="1"/>
</dbReference>
<dbReference type="InterPro" id="IPR008963">
    <property type="entry name" value="Purple_acid_Pase-like_N"/>
</dbReference>
<keyword evidence="14" id="KW-1185">Reference proteome</keyword>
<dbReference type="Gene3D" id="3.60.21.10">
    <property type="match status" value="1"/>
</dbReference>
<name>A0A7N0UXC0_KALFE</name>
<evidence type="ECO:0000256" key="10">
    <source>
        <dbReference type="ARBA" id="ARBA00023180"/>
    </source>
</evidence>
<keyword evidence="9" id="KW-0408">Iron</keyword>
<evidence type="ECO:0000313" key="13">
    <source>
        <dbReference type="EnsemblPlants" id="Kaladp0091s0042.1.v1.1"/>
    </source>
</evidence>
<keyword evidence="8" id="KW-0862">Zinc</keyword>
<evidence type="ECO:0000256" key="11">
    <source>
        <dbReference type="RuleBase" id="RU361203"/>
    </source>
</evidence>
<keyword evidence="10" id="KW-0325">Glycoprotein</keyword>
<reference evidence="13" key="1">
    <citation type="submission" date="2021-01" db="UniProtKB">
        <authorList>
            <consortium name="EnsemblPlants"/>
        </authorList>
    </citation>
    <scope>IDENTIFICATION</scope>
</reference>
<dbReference type="FunFam" id="2.60.40.380:FF:000001">
    <property type="entry name" value="Fe(3+)-Zn(2+) purple acid phosphatase"/>
    <property type="match status" value="1"/>
</dbReference>
<evidence type="ECO:0000256" key="9">
    <source>
        <dbReference type="ARBA" id="ARBA00023004"/>
    </source>
</evidence>
<dbReference type="InterPro" id="IPR039331">
    <property type="entry name" value="PAPs-like"/>
</dbReference>
<dbReference type="EC" id="3.1.3.2" evidence="11"/>
<dbReference type="InterPro" id="IPR025733">
    <property type="entry name" value="PAPs_C"/>
</dbReference>
<comment type="cofactor">
    <cofactor evidence="3">
        <name>Fe cation</name>
        <dbReference type="ChEBI" id="CHEBI:24875"/>
    </cofactor>
</comment>